<name>A0A3N4KDG8_9PEZI</name>
<dbReference type="OrthoDB" id="195446at2759"/>
<feature type="domain" description="Nephrocystin 3-like N-terminal" evidence="2">
    <location>
        <begin position="27"/>
        <end position="163"/>
    </location>
</feature>
<dbReference type="SUPFAM" id="SSF52540">
    <property type="entry name" value="P-loop containing nucleoside triphosphate hydrolases"/>
    <property type="match status" value="1"/>
</dbReference>
<dbReference type="InParanoid" id="A0A3N4KDG8"/>
<evidence type="ECO:0000256" key="1">
    <source>
        <dbReference type="ARBA" id="ARBA00022737"/>
    </source>
</evidence>
<dbReference type="STRING" id="1392247.A0A3N4KDG8"/>
<evidence type="ECO:0000259" key="2">
    <source>
        <dbReference type="Pfam" id="PF24883"/>
    </source>
</evidence>
<dbReference type="InterPro" id="IPR056884">
    <property type="entry name" value="NPHP3-like_N"/>
</dbReference>
<dbReference type="InterPro" id="IPR027417">
    <property type="entry name" value="P-loop_NTPase"/>
</dbReference>
<dbReference type="Proteomes" id="UP000277580">
    <property type="component" value="Unassembled WGS sequence"/>
</dbReference>
<feature type="non-terminal residue" evidence="3">
    <location>
        <position position="1"/>
    </location>
</feature>
<proteinExistence type="predicted"/>
<sequence>RREVLKWLSNIGYEKTQRRHFMKHMKGTGQWLLDDPLFLNWQHSQESSILWCHGGPGAGKTILASLVTDTFSKMCPAGSGMALCFLFCNYKEAVEPETYIRTLIKQLSCQIKVLPYELVDLYDKHFNDATEPSMAELQDVFVVISNLFRQTLLVIDALDECTSQ</sequence>
<dbReference type="Gene3D" id="3.40.50.300">
    <property type="entry name" value="P-loop containing nucleotide triphosphate hydrolases"/>
    <property type="match status" value="1"/>
</dbReference>
<reference evidence="3 4" key="1">
    <citation type="journal article" date="2018" name="Nat. Ecol. Evol.">
        <title>Pezizomycetes genomes reveal the molecular basis of ectomycorrhizal truffle lifestyle.</title>
        <authorList>
            <person name="Murat C."/>
            <person name="Payen T."/>
            <person name="Noel B."/>
            <person name="Kuo A."/>
            <person name="Morin E."/>
            <person name="Chen J."/>
            <person name="Kohler A."/>
            <person name="Krizsan K."/>
            <person name="Balestrini R."/>
            <person name="Da Silva C."/>
            <person name="Montanini B."/>
            <person name="Hainaut M."/>
            <person name="Levati E."/>
            <person name="Barry K.W."/>
            <person name="Belfiori B."/>
            <person name="Cichocki N."/>
            <person name="Clum A."/>
            <person name="Dockter R.B."/>
            <person name="Fauchery L."/>
            <person name="Guy J."/>
            <person name="Iotti M."/>
            <person name="Le Tacon F."/>
            <person name="Lindquist E.A."/>
            <person name="Lipzen A."/>
            <person name="Malagnac F."/>
            <person name="Mello A."/>
            <person name="Molinier V."/>
            <person name="Miyauchi S."/>
            <person name="Poulain J."/>
            <person name="Riccioni C."/>
            <person name="Rubini A."/>
            <person name="Sitrit Y."/>
            <person name="Splivallo R."/>
            <person name="Traeger S."/>
            <person name="Wang M."/>
            <person name="Zifcakova L."/>
            <person name="Wipf D."/>
            <person name="Zambonelli A."/>
            <person name="Paolocci F."/>
            <person name="Nowrousian M."/>
            <person name="Ottonello S."/>
            <person name="Baldrian P."/>
            <person name="Spatafora J.W."/>
            <person name="Henrissat B."/>
            <person name="Nagy L.G."/>
            <person name="Aury J.M."/>
            <person name="Wincker P."/>
            <person name="Grigoriev I.V."/>
            <person name="Bonfante P."/>
            <person name="Martin F.M."/>
        </authorList>
    </citation>
    <scope>NUCLEOTIDE SEQUENCE [LARGE SCALE GENOMIC DNA]</scope>
    <source>
        <strain evidence="3 4">CCBAS932</strain>
    </source>
</reference>
<dbReference type="AlphaFoldDB" id="A0A3N4KDG8"/>
<gene>
    <name evidence="3" type="ORF">P167DRAFT_477464</name>
</gene>
<keyword evidence="4" id="KW-1185">Reference proteome</keyword>
<keyword evidence="1" id="KW-0677">Repeat</keyword>
<dbReference type="Pfam" id="PF24883">
    <property type="entry name" value="NPHP3_N"/>
    <property type="match status" value="1"/>
</dbReference>
<dbReference type="PANTHER" id="PTHR10039:SF15">
    <property type="entry name" value="NACHT DOMAIN-CONTAINING PROTEIN"/>
    <property type="match status" value="1"/>
</dbReference>
<evidence type="ECO:0000313" key="3">
    <source>
        <dbReference type="EMBL" id="RPB06451.1"/>
    </source>
</evidence>
<organism evidence="3 4">
    <name type="scientific">Morchella conica CCBAS932</name>
    <dbReference type="NCBI Taxonomy" id="1392247"/>
    <lineage>
        <taxon>Eukaryota</taxon>
        <taxon>Fungi</taxon>
        <taxon>Dikarya</taxon>
        <taxon>Ascomycota</taxon>
        <taxon>Pezizomycotina</taxon>
        <taxon>Pezizomycetes</taxon>
        <taxon>Pezizales</taxon>
        <taxon>Morchellaceae</taxon>
        <taxon>Morchella</taxon>
    </lineage>
</organism>
<dbReference type="PANTHER" id="PTHR10039">
    <property type="entry name" value="AMELOGENIN"/>
    <property type="match status" value="1"/>
</dbReference>
<protein>
    <recommendedName>
        <fullName evidence="2">Nephrocystin 3-like N-terminal domain-containing protein</fullName>
    </recommendedName>
</protein>
<dbReference type="EMBL" id="ML119341">
    <property type="protein sequence ID" value="RPB06451.1"/>
    <property type="molecule type" value="Genomic_DNA"/>
</dbReference>
<evidence type="ECO:0000313" key="4">
    <source>
        <dbReference type="Proteomes" id="UP000277580"/>
    </source>
</evidence>
<accession>A0A3N4KDG8</accession>
<feature type="non-terminal residue" evidence="3">
    <location>
        <position position="164"/>
    </location>
</feature>